<keyword evidence="2" id="KW-1185">Reference proteome</keyword>
<dbReference type="RefSeq" id="WP_041994410.1">
    <property type="nucleotide sequence ID" value="NZ_CDOD01000056.1"/>
</dbReference>
<dbReference type="EMBL" id="CDOD01000056">
    <property type="protein sequence ID" value="CEN39468.1"/>
    <property type="molecule type" value="Genomic_DNA"/>
</dbReference>
<protein>
    <recommendedName>
        <fullName evidence="3">DUF4276 domain-containing protein</fullName>
    </recommendedName>
</protein>
<dbReference type="Proteomes" id="UP000038055">
    <property type="component" value="Unassembled WGS sequence"/>
</dbReference>
<proteinExistence type="predicted"/>
<dbReference type="Pfam" id="PF14103">
    <property type="entry name" value="DUF4276"/>
    <property type="match status" value="1"/>
</dbReference>
<reference evidence="2" key="1">
    <citation type="submission" date="2015-01" db="EMBL/GenBank/DDBJ databases">
        <authorList>
            <person name="MANFREDI Pablo"/>
        </authorList>
    </citation>
    <scope>NUCLEOTIDE SEQUENCE [LARGE SCALE GENOMIC DNA]</scope>
    <source>
        <strain evidence="2">Ccyn2B</strain>
    </source>
</reference>
<evidence type="ECO:0000313" key="2">
    <source>
        <dbReference type="Proteomes" id="UP000038055"/>
    </source>
</evidence>
<gene>
    <name evidence="1" type="ORF">CCYN2B_60133</name>
</gene>
<evidence type="ECO:0000313" key="1">
    <source>
        <dbReference type="EMBL" id="CEN39468.1"/>
    </source>
</evidence>
<accession>A0A0B7HPM7</accession>
<dbReference type="AlphaFoldDB" id="A0A0B7HPM7"/>
<organism evidence="1 2">
    <name type="scientific">Capnocytophaga cynodegmi</name>
    <dbReference type="NCBI Taxonomy" id="28189"/>
    <lineage>
        <taxon>Bacteria</taxon>
        <taxon>Pseudomonadati</taxon>
        <taxon>Bacteroidota</taxon>
        <taxon>Flavobacteriia</taxon>
        <taxon>Flavobacteriales</taxon>
        <taxon>Flavobacteriaceae</taxon>
        <taxon>Capnocytophaga</taxon>
    </lineage>
</organism>
<dbReference type="InterPro" id="IPR025455">
    <property type="entry name" value="DUF4276"/>
</dbReference>
<evidence type="ECO:0008006" key="3">
    <source>
        <dbReference type="Google" id="ProtNLM"/>
    </source>
</evidence>
<name>A0A0B7HPM7_9FLAO</name>
<sequence length="222" mass="26382">MKRIIIICEGQTEQEFVRKIMYPFFIGKNIMLDAPLIKHSRGGMVDWQLLKKQIENHLRQDKNSIVSTFIDYYGLHSGHKFPNWEQSQQITDKNQRIAYLEKQMKLAISEELQHRFIPYMQLHEFEGLLFCKKDIFLQVIPTNELIDKDELDYIFANFDNPEMINDKKETSPSHRLQRIIKGYDKVVYGNIIAETTGLHCIRNKAPRFNNWIEILSEYEVTN</sequence>